<keyword evidence="2" id="KW-1185">Reference proteome</keyword>
<evidence type="ECO:0000313" key="1">
    <source>
        <dbReference type="EMBL" id="UVQ77162.1"/>
    </source>
</evidence>
<proteinExistence type="predicted"/>
<reference evidence="1" key="1">
    <citation type="submission" date="2022-08" db="EMBL/GenBank/DDBJ databases">
        <title>Genome Sequencing of Bacteroides fragilis Group Isolates with Nanopore Technology.</title>
        <authorList>
            <person name="Tisza M.J."/>
            <person name="Smith D."/>
            <person name="Dekker J.P."/>
        </authorList>
    </citation>
    <scope>NUCLEOTIDE SEQUENCE</scope>
    <source>
        <strain evidence="1">BFG-527</strain>
    </source>
</reference>
<organism evidence="1 2">
    <name type="scientific">Bacteroides faecis</name>
    <dbReference type="NCBI Taxonomy" id="674529"/>
    <lineage>
        <taxon>Bacteria</taxon>
        <taxon>Pseudomonadati</taxon>
        <taxon>Bacteroidota</taxon>
        <taxon>Bacteroidia</taxon>
        <taxon>Bacteroidales</taxon>
        <taxon>Bacteroidaceae</taxon>
        <taxon>Bacteroides</taxon>
    </lineage>
</organism>
<gene>
    <name evidence="1" type="ORF">NXY30_12680</name>
</gene>
<dbReference type="EMBL" id="CP103141">
    <property type="protein sequence ID" value="UVQ77162.1"/>
    <property type="molecule type" value="Genomic_DNA"/>
</dbReference>
<name>A0ABY5TJ72_9BACE</name>
<evidence type="ECO:0000313" key="2">
    <source>
        <dbReference type="Proteomes" id="UP001060104"/>
    </source>
</evidence>
<dbReference type="RefSeq" id="WP_258903091.1">
    <property type="nucleotide sequence ID" value="NZ_CP103141.1"/>
</dbReference>
<sequence length="60" mass="7210">MKIKEVKENTNKYLTNEEVRKVLNHHNWTKEQSFEYLKSIGGEEEAKSLINELYPQKEKD</sequence>
<accession>A0ABY5TJ72</accession>
<dbReference type="Proteomes" id="UP001060104">
    <property type="component" value="Chromosome"/>
</dbReference>
<protein>
    <submittedName>
        <fullName evidence="1">Uncharacterized protein</fullName>
    </submittedName>
</protein>